<reference evidence="6 7" key="1">
    <citation type="submission" date="2023-07" db="EMBL/GenBank/DDBJ databases">
        <title>Genomic Encyclopedia of Type Strains, Phase IV (KMG-IV): sequencing the most valuable type-strain genomes for metagenomic binning, comparative biology and taxonomic classification.</title>
        <authorList>
            <person name="Goeker M."/>
        </authorList>
    </citation>
    <scope>NUCLEOTIDE SEQUENCE [LARGE SCALE GENOMIC DNA]</scope>
    <source>
        <strain evidence="6 7">DSM 45903</strain>
    </source>
</reference>
<evidence type="ECO:0000256" key="2">
    <source>
        <dbReference type="ARBA" id="ARBA00022741"/>
    </source>
</evidence>
<evidence type="ECO:0000259" key="5">
    <source>
        <dbReference type="SMART" id="SM00470"/>
    </source>
</evidence>
<keyword evidence="4" id="KW-0067">ATP-binding</keyword>
<comment type="caution">
    <text evidence="6">The sequence shown here is derived from an EMBL/GenBank/DDBJ whole genome shotgun (WGS) entry which is preliminary data.</text>
</comment>
<dbReference type="Gene3D" id="3.30.1760.10">
    <property type="entry name" value="Conserved hypothetical protein from pyrococcus furiosus pfu- 392566-001, domain 2"/>
    <property type="match status" value="1"/>
</dbReference>
<feature type="domain" description="ParB-like N-terminal" evidence="5">
    <location>
        <begin position="8"/>
        <end position="95"/>
    </location>
</feature>
<evidence type="ECO:0000256" key="4">
    <source>
        <dbReference type="ARBA" id="ARBA00022840"/>
    </source>
</evidence>
<proteinExistence type="predicted"/>
<gene>
    <name evidence="6" type="ORF">JOE21_001690</name>
</gene>
<dbReference type="SUPFAM" id="SSF110849">
    <property type="entry name" value="ParB/Sulfiredoxin"/>
    <property type="match status" value="1"/>
</dbReference>
<dbReference type="InterPro" id="IPR037953">
    <property type="entry name" value="SbnI-like_N"/>
</dbReference>
<dbReference type="Pfam" id="PF02195">
    <property type="entry name" value="ParB_N"/>
    <property type="match status" value="1"/>
</dbReference>
<dbReference type="Gene3D" id="3.90.1530.10">
    <property type="entry name" value="Conserved hypothetical protein from pyrococcus furiosus pfu- 392566-001, ParB domain"/>
    <property type="match status" value="1"/>
</dbReference>
<dbReference type="InterPro" id="IPR036086">
    <property type="entry name" value="ParB/Sulfiredoxin_sf"/>
</dbReference>
<dbReference type="SMART" id="SM00470">
    <property type="entry name" value="ParB"/>
    <property type="match status" value="1"/>
</dbReference>
<accession>A0ABU1ILN6</accession>
<keyword evidence="2" id="KW-0547">Nucleotide-binding</keyword>
<keyword evidence="7" id="KW-1185">Reference proteome</keyword>
<organism evidence="6 7">
    <name type="scientific">Desmospora profundinema</name>
    <dbReference type="NCBI Taxonomy" id="1571184"/>
    <lineage>
        <taxon>Bacteria</taxon>
        <taxon>Bacillati</taxon>
        <taxon>Bacillota</taxon>
        <taxon>Bacilli</taxon>
        <taxon>Bacillales</taxon>
        <taxon>Thermoactinomycetaceae</taxon>
        <taxon>Desmospora</taxon>
    </lineage>
</organism>
<name>A0ABU1ILN6_9BACL</name>
<evidence type="ECO:0000313" key="6">
    <source>
        <dbReference type="EMBL" id="MDR6225692.1"/>
    </source>
</evidence>
<dbReference type="RefSeq" id="WP_309864696.1">
    <property type="nucleotide sequence ID" value="NZ_JAVDQG010000003.1"/>
</dbReference>
<dbReference type="InterPro" id="IPR016999">
    <property type="entry name" value="SbnI-like"/>
</dbReference>
<evidence type="ECO:0000313" key="7">
    <source>
        <dbReference type="Proteomes" id="UP001185012"/>
    </source>
</evidence>
<dbReference type="PIRSF" id="PIRSF032543">
    <property type="entry name" value="UCP032543_ParB-like"/>
    <property type="match status" value="1"/>
</dbReference>
<dbReference type="InterPro" id="IPR023098">
    <property type="entry name" value="SerK/SbnI_C"/>
</dbReference>
<keyword evidence="1" id="KW-0808">Transferase</keyword>
<dbReference type="Proteomes" id="UP001185012">
    <property type="component" value="Unassembled WGS sequence"/>
</dbReference>
<evidence type="ECO:0000256" key="3">
    <source>
        <dbReference type="ARBA" id="ARBA00022777"/>
    </source>
</evidence>
<dbReference type="InterPro" id="IPR003115">
    <property type="entry name" value="ParB_N"/>
</dbReference>
<protein>
    <recommendedName>
        <fullName evidence="5">ParB-like N-terminal domain-containing protein</fullName>
    </recommendedName>
</protein>
<dbReference type="EMBL" id="JAVDQG010000003">
    <property type="protein sequence ID" value="MDR6225692.1"/>
    <property type="molecule type" value="Genomic_DNA"/>
</dbReference>
<sequence>MDILSSILIVSPERVINHEEHEPSRLQKISEVIQKENVLRHPILVTPISKDKYMTLDGTHRLESLKQLGCKYIPIQVVTQGDLKVDTWDHVVKNGKWLDDLVSECSTNPVELDEESPICIFKTDDGESIPVYYKTGEESMIGRLNFWRTIVENYSVDHAIERLPAHALSKPAQGKVLVRHYRLSLDEIVGILSMKETVPSGITRFVVSGRLLNICIPLDLLFSEVFPFHEWNKFKVECDKKLRFYSESIYLCE</sequence>
<keyword evidence="3" id="KW-0418">Kinase</keyword>
<dbReference type="CDD" id="cd16388">
    <property type="entry name" value="SbnI_like_N"/>
    <property type="match status" value="1"/>
</dbReference>
<evidence type="ECO:0000256" key="1">
    <source>
        <dbReference type="ARBA" id="ARBA00022679"/>
    </source>
</evidence>